<keyword evidence="2" id="KW-0677">Repeat</keyword>
<dbReference type="InterPro" id="IPR050836">
    <property type="entry name" value="SDS22/Internalin_LRR"/>
</dbReference>
<name>A0A0P7XCX2_SCLFO</name>
<dbReference type="InterPro" id="IPR032675">
    <property type="entry name" value="LRR_dom_sf"/>
</dbReference>
<dbReference type="Gene3D" id="3.80.10.10">
    <property type="entry name" value="Ribonuclease Inhibitor"/>
    <property type="match status" value="2"/>
</dbReference>
<evidence type="ECO:0000313" key="4">
    <source>
        <dbReference type="EMBL" id="KPP73028.1"/>
    </source>
</evidence>
<dbReference type="Pfam" id="PF12799">
    <property type="entry name" value="LRR_4"/>
    <property type="match status" value="1"/>
</dbReference>
<dbReference type="SUPFAM" id="SSF52075">
    <property type="entry name" value="Outer arm dynein light chain 1"/>
    <property type="match status" value="1"/>
</dbReference>
<comment type="caution">
    <text evidence="4">The sequence shown here is derived from an EMBL/GenBank/DDBJ whole genome shotgun (WGS) entry which is preliminary data.</text>
</comment>
<proteinExistence type="predicted"/>
<dbReference type="CDD" id="cd21340">
    <property type="entry name" value="PPP1R42"/>
    <property type="match status" value="1"/>
</dbReference>
<dbReference type="STRING" id="113540.ENSSFOP00015026457"/>
<sequence length="297" mass="33591">MVRLNVDLIAQSAACLKNKRHESLVQYLKKLTHLNFSNKKIEDIEDLSVCKNLTVLYLYDNQITQICNLDFASNLTHLYMQNNSITHIENLSSLRKLSKLFLGGNSIMVVEGLEQLGELKELHVEGQRLPLGEKLLFDPRTLVSLSELEVVFGHWPELSRMDLSGNPVCHKSKYRDRLITVCRKLEELDGKEINEMFRQFLINWKASRDAKKKVKDEKMTTGQAGEQICPELVAEHHLPPDACIFSALLSRSKQLKSRTPDGAVRTESLQTDGRLGRQLSGEVAGGPDPRDLRGTSV</sequence>
<accession>A0A0P7XCX2</accession>
<reference evidence="4 5" key="1">
    <citation type="submission" date="2015-08" db="EMBL/GenBank/DDBJ databases">
        <title>The genome of the Asian arowana (Scleropages formosus).</title>
        <authorList>
            <person name="Tan M.H."/>
            <person name="Gan H.M."/>
            <person name="Croft L.J."/>
            <person name="Austin C.M."/>
        </authorList>
    </citation>
    <scope>NUCLEOTIDE SEQUENCE [LARGE SCALE GENOMIC DNA]</scope>
    <source>
        <strain evidence="4">Aro1</strain>
    </source>
</reference>
<keyword evidence="1" id="KW-0433">Leucine-rich repeat</keyword>
<evidence type="ECO:0000256" key="2">
    <source>
        <dbReference type="ARBA" id="ARBA00022737"/>
    </source>
</evidence>
<evidence type="ECO:0000256" key="1">
    <source>
        <dbReference type="ARBA" id="ARBA00022614"/>
    </source>
</evidence>
<feature type="region of interest" description="Disordered" evidence="3">
    <location>
        <begin position="256"/>
        <end position="297"/>
    </location>
</feature>
<dbReference type="PANTHER" id="PTHR46652:SF3">
    <property type="entry name" value="LEUCINE-RICH REPEAT-CONTAINING PROTEIN 9"/>
    <property type="match status" value="1"/>
</dbReference>
<feature type="compositionally biased region" description="Basic and acidic residues" evidence="3">
    <location>
        <begin position="288"/>
        <end position="297"/>
    </location>
</feature>
<evidence type="ECO:0000256" key="3">
    <source>
        <dbReference type="SAM" id="MobiDB-lite"/>
    </source>
</evidence>
<dbReference type="InterPro" id="IPR001611">
    <property type="entry name" value="Leu-rich_rpt"/>
</dbReference>
<gene>
    <name evidence="4" type="ORF">Z043_107921</name>
</gene>
<dbReference type="EMBL" id="JARO02002301">
    <property type="protein sequence ID" value="KPP73028.1"/>
    <property type="molecule type" value="Genomic_DNA"/>
</dbReference>
<dbReference type="Pfam" id="PF00560">
    <property type="entry name" value="LRR_1"/>
    <property type="match status" value="1"/>
</dbReference>
<dbReference type="PROSITE" id="PS51450">
    <property type="entry name" value="LRR"/>
    <property type="match status" value="3"/>
</dbReference>
<dbReference type="PANTHER" id="PTHR46652">
    <property type="entry name" value="LEUCINE-RICH REPEAT AND IQ DOMAIN-CONTAINING PROTEIN 1-RELATED"/>
    <property type="match status" value="1"/>
</dbReference>
<dbReference type="Proteomes" id="UP000034805">
    <property type="component" value="Unassembled WGS sequence"/>
</dbReference>
<evidence type="ECO:0000313" key="5">
    <source>
        <dbReference type="Proteomes" id="UP000034805"/>
    </source>
</evidence>
<organism evidence="4 5">
    <name type="scientific">Scleropages formosus</name>
    <name type="common">Asian bonytongue</name>
    <name type="synonym">Osteoglossum formosum</name>
    <dbReference type="NCBI Taxonomy" id="113540"/>
    <lineage>
        <taxon>Eukaryota</taxon>
        <taxon>Metazoa</taxon>
        <taxon>Chordata</taxon>
        <taxon>Craniata</taxon>
        <taxon>Vertebrata</taxon>
        <taxon>Euteleostomi</taxon>
        <taxon>Actinopterygii</taxon>
        <taxon>Neopterygii</taxon>
        <taxon>Teleostei</taxon>
        <taxon>Osteoglossocephala</taxon>
        <taxon>Osteoglossomorpha</taxon>
        <taxon>Osteoglossiformes</taxon>
        <taxon>Osteoglossidae</taxon>
        <taxon>Scleropages</taxon>
    </lineage>
</organism>
<dbReference type="SMART" id="SM00365">
    <property type="entry name" value="LRR_SD22"/>
    <property type="match status" value="4"/>
</dbReference>
<protein>
    <submittedName>
        <fullName evidence="4">Protein phosphatase 1 regulatory subunit 42-like</fullName>
    </submittedName>
</protein>
<dbReference type="AlphaFoldDB" id="A0A0P7XCX2"/>
<dbReference type="InterPro" id="IPR025875">
    <property type="entry name" value="Leu-rich_rpt_4"/>
</dbReference>